<evidence type="ECO:0000313" key="1">
    <source>
        <dbReference type="EMBL" id="AFZ12626.1"/>
    </source>
</evidence>
<dbReference type="HOGENOM" id="CLU_2154171_0_0_3"/>
<accession>K9VXE4</accession>
<dbReference type="RefSeq" id="WP_015202746.1">
    <property type="nucleotide sequence ID" value="NC_019753.1"/>
</dbReference>
<organism evidence="1 2">
    <name type="scientific">Crinalium epipsammum PCC 9333</name>
    <dbReference type="NCBI Taxonomy" id="1173022"/>
    <lineage>
        <taxon>Bacteria</taxon>
        <taxon>Bacillati</taxon>
        <taxon>Cyanobacteriota</taxon>
        <taxon>Cyanophyceae</taxon>
        <taxon>Gomontiellales</taxon>
        <taxon>Gomontiellaceae</taxon>
        <taxon>Crinalium</taxon>
    </lineage>
</organism>
<dbReference type="AlphaFoldDB" id="K9VXE4"/>
<reference evidence="1 2" key="1">
    <citation type="submission" date="2012-06" db="EMBL/GenBank/DDBJ databases">
        <title>Finished chromosome of genome of Crinalium epipsammum PCC 9333.</title>
        <authorList>
            <consortium name="US DOE Joint Genome Institute"/>
            <person name="Gugger M."/>
            <person name="Coursin T."/>
            <person name="Rippka R."/>
            <person name="Tandeau De Marsac N."/>
            <person name="Huntemann M."/>
            <person name="Wei C.-L."/>
            <person name="Han J."/>
            <person name="Detter J.C."/>
            <person name="Han C."/>
            <person name="Tapia R."/>
            <person name="Davenport K."/>
            <person name="Daligault H."/>
            <person name="Erkkila T."/>
            <person name="Gu W."/>
            <person name="Munk A.C.C."/>
            <person name="Teshima H."/>
            <person name="Xu Y."/>
            <person name="Chain P."/>
            <person name="Chen A."/>
            <person name="Krypides N."/>
            <person name="Mavromatis K."/>
            <person name="Markowitz V."/>
            <person name="Szeto E."/>
            <person name="Ivanova N."/>
            <person name="Mikhailova N."/>
            <person name="Ovchinnikova G."/>
            <person name="Pagani I."/>
            <person name="Pati A."/>
            <person name="Goodwin L."/>
            <person name="Peters L."/>
            <person name="Pitluck S."/>
            <person name="Woyke T."/>
            <person name="Kerfeld C."/>
        </authorList>
    </citation>
    <scope>NUCLEOTIDE SEQUENCE [LARGE SCALE GENOMIC DNA]</scope>
    <source>
        <strain evidence="1 2">PCC 9333</strain>
    </source>
</reference>
<gene>
    <name evidence="1" type="ORF">Cri9333_1741</name>
</gene>
<dbReference type="KEGG" id="cep:Cri9333_1741"/>
<dbReference type="Proteomes" id="UP000010472">
    <property type="component" value="Chromosome"/>
</dbReference>
<sequence length="111" mass="12515">MTRIDQGNWSVIHDQLHFVQPNQAVSVVLNFPTDKLIVTLNNLTVAANWIKAGSVEQEWNRLLVPVLLMRKTLSLSTPTLVYLEPVATSTLRFKTVNWLTDIGITIEAFTP</sequence>
<proteinExistence type="predicted"/>
<dbReference type="STRING" id="1173022.Cri9333_1741"/>
<name>K9VXE4_9CYAN</name>
<evidence type="ECO:0000313" key="2">
    <source>
        <dbReference type="Proteomes" id="UP000010472"/>
    </source>
</evidence>
<protein>
    <submittedName>
        <fullName evidence="1">Uncharacterized protein</fullName>
    </submittedName>
</protein>
<dbReference type="EMBL" id="CP003620">
    <property type="protein sequence ID" value="AFZ12626.1"/>
    <property type="molecule type" value="Genomic_DNA"/>
</dbReference>
<keyword evidence="2" id="KW-1185">Reference proteome</keyword>